<dbReference type="RefSeq" id="WP_008274336.1">
    <property type="nucleotide sequence ID" value="NZ_AAXW01000006.1"/>
</dbReference>
<sequence>MKKTLLISGFEKKMNITTLFKSIPVFACFTIFFLSHPSVVKASPLSPSNHTKQISDKAMPTHETNGICYQFGGCKQSGENLSCAVLLTSLTQDYGMHVSQISARIIDLGGNQYSPSYFQFGDYGKTFHSTYLNLVEGVPLKIVIHFQGVGTKMNGASLIQFGDGRLKNLSF</sequence>
<dbReference type="EMBL" id="AAXW01000006">
    <property type="protein sequence ID" value="EAZ92419.1"/>
    <property type="molecule type" value="Genomic_DNA"/>
</dbReference>
<name>A3ILW3_9CHRO</name>
<dbReference type="AlphaFoldDB" id="A3ILW3"/>
<comment type="caution">
    <text evidence="1">The sequence shown here is derived from an EMBL/GenBank/DDBJ whole genome shotgun (WGS) entry which is preliminary data.</text>
</comment>
<organism evidence="1 2">
    <name type="scientific">Crocosphaera chwakensis CCY0110</name>
    <dbReference type="NCBI Taxonomy" id="391612"/>
    <lineage>
        <taxon>Bacteria</taxon>
        <taxon>Bacillati</taxon>
        <taxon>Cyanobacteriota</taxon>
        <taxon>Cyanophyceae</taxon>
        <taxon>Oscillatoriophycideae</taxon>
        <taxon>Chroococcales</taxon>
        <taxon>Aphanothecaceae</taxon>
        <taxon>Crocosphaera</taxon>
        <taxon>Crocosphaera chwakensis</taxon>
    </lineage>
</organism>
<reference evidence="1 2" key="1">
    <citation type="submission" date="2007-03" db="EMBL/GenBank/DDBJ databases">
        <authorList>
            <person name="Stal L."/>
            <person name="Ferriera S."/>
            <person name="Johnson J."/>
            <person name="Kravitz S."/>
            <person name="Beeson K."/>
            <person name="Sutton G."/>
            <person name="Rogers Y.-H."/>
            <person name="Friedman R."/>
            <person name="Frazier M."/>
            <person name="Venter J.C."/>
        </authorList>
    </citation>
    <scope>NUCLEOTIDE SEQUENCE [LARGE SCALE GENOMIC DNA]</scope>
    <source>
        <strain evidence="1 2">CCY0110</strain>
    </source>
</reference>
<proteinExistence type="predicted"/>
<gene>
    <name evidence="1" type="ORF">CY0110_01799</name>
</gene>
<accession>A3ILW3</accession>
<keyword evidence="2" id="KW-1185">Reference proteome</keyword>
<evidence type="ECO:0000313" key="2">
    <source>
        <dbReference type="Proteomes" id="UP000003781"/>
    </source>
</evidence>
<protein>
    <submittedName>
        <fullName evidence="1">Uncharacterized protein</fullName>
    </submittedName>
</protein>
<dbReference type="Proteomes" id="UP000003781">
    <property type="component" value="Unassembled WGS sequence"/>
</dbReference>
<evidence type="ECO:0000313" key="1">
    <source>
        <dbReference type="EMBL" id="EAZ92419.1"/>
    </source>
</evidence>